<evidence type="ECO:0000256" key="12">
    <source>
        <dbReference type="SAM" id="Phobius"/>
    </source>
</evidence>
<comment type="similarity">
    <text evidence="2">Belongs to the thiamine pyrophosphokinase family.</text>
</comment>
<comment type="function">
    <text evidence="9">Catalyzes the phosphorylation of thiamine to thiamine pyrophosphate (TPP) utilizing UTP and therefore links the biosynthesis of TPP to pyrimidines metabolism. By producing thiamine pyrophosphate, a cofactor of the mitochondrial pyruvate dehydrogenase indirectly regulates pyruvate oxidation and lipogenesis. Although it can also catalyze thiamine phosphorylation using ATP and CTP in vitro, it does so with significantly lower efficiency and without physiological relevance evidence.</text>
</comment>
<dbReference type="GO" id="GO:0005524">
    <property type="term" value="F:ATP binding"/>
    <property type="evidence" value="ECO:0007669"/>
    <property type="project" value="UniProtKB-KW"/>
</dbReference>
<evidence type="ECO:0000256" key="8">
    <source>
        <dbReference type="ARBA" id="ARBA00050898"/>
    </source>
</evidence>
<comment type="catalytic activity">
    <reaction evidence="8">
        <text>thiamine + UTP = thiamine diphosphate + UMP + H(+)</text>
        <dbReference type="Rhea" id="RHEA:79423"/>
        <dbReference type="ChEBI" id="CHEBI:15378"/>
        <dbReference type="ChEBI" id="CHEBI:18385"/>
        <dbReference type="ChEBI" id="CHEBI:46398"/>
        <dbReference type="ChEBI" id="CHEBI:57865"/>
        <dbReference type="ChEBI" id="CHEBI:58937"/>
    </reaction>
    <physiologicalReaction direction="left-to-right" evidence="8">
        <dbReference type="Rhea" id="RHEA:79424"/>
    </physiologicalReaction>
</comment>
<reference evidence="14" key="3">
    <citation type="submission" date="2025-09" db="UniProtKB">
        <authorList>
            <consortium name="Ensembl"/>
        </authorList>
    </citation>
    <scope>IDENTIFICATION</scope>
</reference>
<evidence type="ECO:0000256" key="10">
    <source>
        <dbReference type="ARBA" id="ARBA00074758"/>
    </source>
</evidence>
<dbReference type="GeneTree" id="ENSGT00390000016016"/>
<dbReference type="AlphaFoldDB" id="A0AAX7SJI2"/>
<dbReference type="FunFam" id="2.60.120.320:FF:000002">
    <property type="entry name" value="Thiamine pyrophosphokinase"/>
    <property type="match status" value="1"/>
</dbReference>
<organism evidence="14 15">
    <name type="scientific">Astatotilapia calliptera</name>
    <name type="common">Eastern happy</name>
    <name type="synonym">Chromis callipterus</name>
    <dbReference type="NCBI Taxonomy" id="8154"/>
    <lineage>
        <taxon>Eukaryota</taxon>
        <taxon>Metazoa</taxon>
        <taxon>Chordata</taxon>
        <taxon>Craniata</taxon>
        <taxon>Vertebrata</taxon>
        <taxon>Euteleostomi</taxon>
        <taxon>Actinopterygii</taxon>
        <taxon>Neopterygii</taxon>
        <taxon>Teleostei</taxon>
        <taxon>Neoteleostei</taxon>
        <taxon>Acanthomorphata</taxon>
        <taxon>Ovalentaria</taxon>
        <taxon>Cichlomorphae</taxon>
        <taxon>Cichliformes</taxon>
        <taxon>Cichlidae</taxon>
        <taxon>African cichlids</taxon>
        <taxon>Pseudocrenilabrinae</taxon>
        <taxon>Haplochromini</taxon>
        <taxon>Astatotilapia</taxon>
    </lineage>
</organism>
<reference evidence="14" key="1">
    <citation type="submission" date="2018-05" db="EMBL/GenBank/DDBJ databases">
        <authorList>
            <person name="Datahose"/>
        </authorList>
    </citation>
    <scope>NUCLEOTIDE SEQUENCE</scope>
</reference>
<evidence type="ECO:0000256" key="9">
    <source>
        <dbReference type="ARBA" id="ARBA00055888"/>
    </source>
</evidence>
<keyword evidence="5" id="KW-0547">Nucleotide-binding</keyword>
<protein>
    <recommendedName>
        <fullName evidence="10">Thiamine pyrophosphokinase 1</fullName>
    </recommendedName>
    <alternativeName>
        <fullName evidence="11">Thiamin pyrophosphokinase 1</fullName>
    </alternativeName>
</protein>
<keyword evidence="12" id="KW-1133">Transmembrane helix</keyword>
<evidence type="ECO:0000313" key="15">
    <source>
        <dbReference type="Proteomes" id="UP000265100"/>
    </source>
</evidence>
<dbReference type="Pfam" id="PF04265">
    <property type="entry name" value="TPK_B1_binding"/>
    <property type="match status" value="1"/>
</dbReference>
<evidence type="ECO:0000259" key="13">
    <source>
        <dbReference type="SMART" id="SM00983"/>
    </source>
</evidence>
<dbReference type="GO" id="GO:0004788">
    <property type="term" value="F:thiamine diphosphokinase activity"/>
    <property type="evidence" value="ECO:0007669"/>
    <property type="project" value="InterPro"/>
</dbReference>
<gene>
    <name evidence="14" type="primary">TPK1</name>
</gene>
<evidence type="ECO:0000313" key="14">
    <source>
        <dbReference type="Ensembl" id="ENSACLP00000043850.1"/>
    </source>
</evidence>
<evidence type="ECO:0000256" key="7">
    <source>
        <dbReference type="ARBA" id="ARBA00022840"/>
    </source>
</evidence>
<dbReference type="PANTHER" id="PTHR13622:SF8">
    <property type="entry name" value="THIAMIN PYROPHOSPHOKINASE 1"/>
    <property type="match status" value="1"/>
</dbReference>
<reference evidence="14" key="2">
    <citation type="submission" date="2025-08" db="UniProtKB">
        <authorList>
            <consortium name="Ensembl"/>
        </authorList>
    </citation>
    <scope>IDENTIFICATION</scope>
</reference>
<keyword evidence="12" id="KW-0812">Transmembrane</keyword>
<dbReference type="PANTHER" id="PTHR13622">
    <property type="entry name" value="THIAMIN PYROPHOSPHOKINASE"/>
    <property type="match status" value="1"/>
</dbReference>
<dbReference type="Gene3D" id="2.60.120.320">
    <property type="entry name" value="Thiamin pyrophosphokinase, thiamin-binding domain"/>
    <property type="match status" value="1"/>
</dbReference>
<evidence type="ECO:0000256" key="11">
    <source>
        <dbReference type="ARBA" id="ARBA00076797"/>
    </source>
</evidence>
<accession>A0AAX7SJI2</accession>
<dbReference type="GO" id="GO:0005829">
    <property type="term" value="C:cytosol"/>
    <property type="evidence" value="ECO:0007669"/>
    <property type="project" value="UniProtKB-ARBA"/>
</dbReference>
<dbReference type="FunFam" id="3.40.50.10240:FF:000006">
    <property type="entry name" value="Thiamin pyrophosphokinase 1"/>
    <property type="match status" value="1"/>
</dbReference>
<dbReference type="SMART" id="SM00983">
    <property type="entry name" value="TPK_B1_binding"/>
    <property type="match status" value="1"/>
</dbReference>
<dbReference type="SUPFAM" id="SSF63999">
    <property type="entry name" value="Thiamin pyrophosphokinase, catalytic domain"/>
    <property type="match status" value="1"/>
</dbReference>
<keyword evidence="12" id="KW-0472">Membrane</keyword>
<evidence type="ECO:0000256" key="3">
    <source>
        <dbReference type="ARBA" id="ARBA00011738"/>
    </source>
</evidence>
<keyword evidence="4" id="KW-0808">Transferase</keyword>
<keyword evidence="7" id="KW-0067">ATP-binding</keyword>
<dbReference type="GO" id="GO:0009229">
    <property type="term" value="P:thiamine diphosphate biosynthetic process"/>
    <property type="evidence" value="ECO:0007669"/>
    <property type="project" value="InterPro"/>
</dbReference>
<proteinExistence type="inferred from homology"/>
<feature type="domain" description="Thiamin pyrophosphokinase thiamin-binding" evidence="13">
    <location>
        <begin position="137"/>
        <end position="209"/>
    </location>
</feature>
<dbReference type="InterPro" id="IPR007373">
    <property type="entry name" value="Thiamin_PyroPKinase_B1-bd"/>
</dbReference>
<dbReference type="Ensembl" id="ENSACLT00000089481.1">
    <property type="protein sequence ID" value="ENSACLP00000043850.1"/>
    <property type="gene ID" value="ENSACLG00000021478.2"/>
</dbReference>
<sequence>MRSCHNRSDDGKRRLSKPVCHWTLKHNTVFCFVSFILFSLFCILFSVFVIFLRFRVLYFCHSVKNLELSYNTGMEDITDEFGALLLQVDTIVTLGGLAGRFDQAMASVETLYHALSMTQLPLLIIQGKSLAYLLRPGSHRLEVNTGLEGDWCSLIPVGGPCQTLTTGLKWNLNNDVLQFGKLVSTSNTYEPTDPGKPRKAVTVTTDQPLLWSMGIGKNGE</sequence>
<comment type="subunit">
    <text evidence="3">Homodimer.</text>
</comment>
<evidence type="ECO:0000256" key="1">
    <source>
        <dbReference type="ARBA" id="ARBA00005078"/>
    </source>
</evidence>
<keyword evidence="15" id="KW-1185">Reference proteome</keyword>
<keyword evidence="6" id="KW-0418">Kinase</keyword>
<dbReference type="GO" id="GO:0030975">
    <property type="term" value="F:thiamine binding"/>
    <property type="evidence" value="ECO:0007669"/>
    <property type="project" value="InterPro"/>
</dbReference>
<dbReference type="InterPro" id="IPR036759">
    <property type="entry name" value="TPK_catalytic_sf"/>
</dbReference>
<evidence type="ECO:0000256" key="4">
    <source>
        <dbReference type="ARBA" id="ARBA00022679"/>
    </source>
</evidence>
<dbReference type="GO" id="GO:0016301">
    <property type="term" value="F:kinase activity"/>
    <property type="evidence" value="ECO:0007669"/>
    <property type="project" value="UniProtKB-KW"/>
</dbReference>
<evidence type="ECO:0000256" key="6">
    <source>
        <dbReference type="ARBA" id="ARBA00022777"/>
    </source>
</evidence>
<evidence type="ECO:0000256" key="5">
    <source>
        <dbReference type="ARBA" id="ARBA00022741"/>
    </source>
</evidence>
<dbReference type="SUPFAM" id="SSF63862">
    <property type="entry name" value="Thiamin pyrophosphokinase, substrate-binding domain"/>
    <property type="match status" value="1"/>
</dbReference>
<evidence type="ECO:0000256" key="2">
    <source>
        <dbReference type="ARBA" id="ARBA00006785"/>
    </source>
</evidence>
<dbReference type="Proteomes" id="UP000265100">
    <property type="component" value="Chromosome 9"/>
</dbReference>
<dbReference type="Gene3D" id="3.40.50.10240">
    <property type="entry name" value="Thiamin pyrophosphokinase, catalytic domain"/>
    <property type="match status" value="1"/>
</dbReference>
<dbReference type="InterPro" id="IPR036371">
    <property type="entry name" value="TPK_B1-bd_sf"/>
</dbReference>
<name>A0AAX7SJI2_ASTCA</name>
<feature type="transmembrane region" description="Helical" evidence="12">
    <location>
        <begin position="32"/>
        <end position="54"/>
    </location>
</feature>
<comment type="pathway">
    <text evidence="1">Cofactor biosynthesis; thiamine diphosphate biosynthesis; thiamine diphosphate from thiamine: step 1/1.</text>
</comment>